<proteinExistence type="inferred from homology"/>
<evidence type="ECO:0000256" key="5">
    <source>
        <dbReference type="ARBA" id="ARBA00023136"/>
    </source>
</evidence>
<reference evidence="8" key="1">
    <citation type="submission" date="2025-08" db="UniProtKB">
        <authorList>
            <consortium name="RefSeq"/>
        </authorList>
    </citation>
    <scope>IDENTIFICATION</scope>
    <source>
        <tissue evidence="8">Testes</tissue>
    </source>
</reference>
<dbReference type="PANTHER" id="PTHR19282:SF431">
    <property type="entry name" value="TETRASPANIN 26A, ISOFORM B-RELATED"/>
    <property type="match status" value="1"/>
</dbReference>
<feature type="transmembrane region" description="Helical" evidence="6">
    <location>
        <begin position="40"/>
        <end position="64"/>
    </location>
</feature>
<evidence type="ECO:0000256" key="6">
    <source>
        <dbReference type="SAM" id="Phobius"/>
    </source>
</evidence>
<keyword evidence="5 6" id="KW-0472">Membrane</keyword>
<dbReference type="PANTHER" id="PTHR19282">
    <property type="entry name" value="TETRASPANIN"/>
    <property type="match status" value="1"/>
</dbReference>
<comment type="subcellular location">
    <subcellularLocation>
        <location evidence="1">Membrane</location>
        <topology evidence="1">Multi-pass membrane protein</topology>
    </subcellularLocation>
</comment>
<keyword evidence="4 6" id="KW-1133">Transmembrane helix</keyword>
<dbReference type="GeneID" id="102810109"/>
<evidence type="ECO:0000313" key="8">
    <source>
        <dbReference type="RefSeq" id="XP_006821543.1"/>
    </source>
</evidence>
<dbReference type="RefSeq" id="XP_006821543.1">
    <property type="nucleotide sequence ID" value="XM_006821480.1"/>
</dbReference>
<keyword evidence="3 6" id="KW-0812">Transmembrane</keyword>
<evidence type="ECO:0000256" key="3">
    <source>
        <dbReference type="ARBA" id="ARBA00022692"/>
    </source>
</evidence>
<dbReference type="PROSITE" id="PS00421">
    <property type="entry name" value="TM4_1"/>
    <property type="match status" value="1"/>
</dbReference>
<comment type="similarity">
    <text evidence="2">Belongs to the tetraspanin (TM4SF) family.</text>
</comment>
<gene>
    <name evidence="8" type="primary">LOC102810109</name>
</gene>
<dbReference type="PRINTS" id="PR00259">
    <property type="entry name" value="TMFOUR"/>
</dbReference>
<name>A0ABM0MNF2_SACKO</name>
<dbReference type="InterPro" id="IPR018499">
    <property type="entry name" value="Tetraspanin/Peripherin"/>
</dbReference>
<evidence type="ECO:0000256" key="4">
    <source>
        <dbReference type="ARBA" id="ARBA00022989"/>
    </source>
</evidence>
<evidence type="ECO:0000313" key="7">
    <source>
        <dbReference type="Proteomes" id="UP000694865"/>
    </source>
</evidence>
<dbReference type="Proteomes" id="UP000694865">
    <property type="component" value="Unplaced"/>
</dbReference>
<protein>
    <submittedName>
        <fullName evidence="8">Tetraspanin-33-like</fullName>
    </submittedName>
</protein>
<feature type="transmembrane region" description="Helical" evidence="6">
    <location>
        <begin position="12"/>
        <end position="33"/>
    </location>
</feature>
<dbReference type="InterPro" id="IPR018503">
    <property type="entry name" value="Tetraspanin_CS"/>
</dbReference>
<evidence type="ECO:0000256" key="2">
    <source>
        <dbReference type="ARBA" id="ARBA00006840"/>
    </source>
</evidence>
<sequence>MDYLDLLTDPAIVLIVTGGIIFILGFAGCVGALRENTFLLMFFYLVLIIVLILEVVVFIVAIVFTQQTYAKVDTVIERAIINYREDLDLRNLIDFIQMEINFSPVLCSLSSWFFSKGLWVKYDIIPTVDRIEKMISSITSKAELQIS</sequence>
<accession>A0ABM0MNF2</accession>
<evidence type="ECO:0000256" key="1">
    <source>
        <dbReference type="ARBA" id="ARBA00004141"/>
    </source>
</evidence>
<organism evidence="7 8">
    <name type="scientific">Saccoglossus kowalevskii</name>
    <name type="common">Acorn worm</name>
    <dbReference type="NCBI Taxonomy" id="10224"/>
    <lineage>
        <taxon>Eukaryota</taxon>
        <taxon>Metazoa</taxon>
        <taxon>Hemichordata</taxon>
        <taxon>Enteropneusta</taxon>
        <taxon>Harrimaniidae</taxon>
        <taxon>Saccoglossus</taxon>
    </lineage>
</organism>
<keyword evidence="7" id="KW-1185">Reference proteome</keyword>
<dbReference type="Pfam" id="PF00335">
    <property type="entry name" value="Tetraspanin"/>
    <property type="match status" value="1"/>
</dbReference>